<evidence type="ECO:0000313" key="1">
    <source>
        <dbReference type="EMBL" id="MDQ0443491.1"/>
    </source>
</evidence>
<name>A0ABU0HME5_9HYPH</name>
<accession>A0ABU0HME5</accession>
<keyword evidence="2" id="KW-1185">Reference proteome</keyword>
<evidence type="ECO:0008006" key="3">
    <source>
        <dbReference type="Google" id="ProtNLM"/>
    </source>
</evidence>
<comment type="caution">
    <text evidence="1">The sequence shown here is derived from an EMBL/GenBank/DDBJ whole genome shotgun (WGS) entry which is preliminary data.</text>
</comment>
<dbReference type="Pfam" id="PF12244">
    <property type="entry name" value="DUF3606"/>
    <property type="match status" value="1"/>
</dbReference>
<dbReference type="Proteomes" id="UP001236369">
    <property type="component" value="Unassembled WGS sequence"/>
</dbReference>
<protein>
    <recommendedName>
        <fullName evidence="3">DUF3606 domain-containing protein</fullName>
    </recommendedName>
</protein>
<evidence type="ECO:0000313" key="2">
    <source>
        <dbReference type="Proteomes" id="UP001236369"/>
    </source>
</evidence>
<dbReference type="InterPro" id="IPR022037">
    <property type="entry name" value="DUF3606"/>
</dbReference>
<sequence length="56" mass="6538">MPTDLPPRSHIDIHDRRTREAWSRHFDVTDERLRKAVRIVGSRVATVAAYFGRPKP</sequence>
<reference evidence="1 2" key="1">
    <citation type="submission" date="2023-07" db="EMBL/GenBank/DDBJ databases">
        <title>Genomic Encyclopedia of Type Strains, Phase IV (KMG-IV): sequencing the most valuable type-strain genomes for metagenomic binning, comparative biology and taxonomic classification.</title>
        <authorList>
            <person name="Goeker M."/>
        </authorList>
    </citation>
    <scope>NUCLEOTIDE SEQUENCE [LARGE SCALE GENOMIC DNA]</scope>
    <source>
        <strain evidence="1 2">DSM 19562</strain>
    </source>
</reference>
<dbReference type="RefSeq" id="WP_238249368.1">
    <property type="nucleotide sequence ID" value="NZ_BPQX01000029.1"/>
</dbReference>
<proteinExistence type="predicted"/>
<gene>
    <name evidence="1" type="ORF">QO016_002994</name>
</gene>
<dbReference type="EMBL" id="JAUSVV010000006">
    <property type="protein sequence ID" value="MDQ0443491.1"/>
    <property type="molecule type" value="Genomic_DNA"/>
</dbReference>
<organism evidence="1 2">
    <name type="scientific">Methylobacterium persicinum</name>
    <dbReference type="NCBI Taxonomy" id="374426"/>
    <lineage>
        <taxon>Bacteria</taxon>
        <taxon>Pseudomonadati</taxon>
        <taxon>Pseudomonadota</taxon>
        <taxon>Alphaproteobacteria</taxon>
        <taxon>Hyphomicrobiales</taxon>
        <taxon>Methylobacteriaceae</taxon>
        <taxon>Methylobacterium</taxon>
    </lineage>
</organism>